<comment type="caution">
    <text evidence="3">The sequence shown here is derived from an EMBL/GenBank/DDBJ whole genome shotgun (WGS) entry which is preliminary data.</text>
</comment>
<organism evidence="3 4">
    <name type="scientific">Apiospora arundinis</name>
    <dbReference type="NCBI Taxonomy" id="335852"/>
    <lineage>
        <taxon>Eukaryota</taxon>
        <taxon>Fungi</taxon>
        <taxon>Dikarya</taxon>
        <taxon>Ascomycota</taxon>
        <taxon>Pezizomycotina</taxon>
        <taxon>Sordariomycetes</taxon>
        <taxon>Xylariomycetidae</taxon>
        <taxon>Amphisphaeriales</taxon>
        <taxon>Apiosporaceae</taxon>
        <taxon>Apiospora</taxon>
    </lineage>
</organism>
<reference evidence="3 4" key="1">
    <citation type="journal article" date="2024" name="IMA Fungus">
        <title>Apiospora arundinis, a panoply of carbohydrate-active enzymes and secondary metabolites.</title>
        <authorList>
            <person name="Sorensen T."/>
            <person name="Petersen C."/>
            <person name="Muurmann A.T."/>
            <person name="Christiansen J.V."/>
            <person name="Brundto M.L."/>
            <person name="Overgaard C.K."/>
            <person name="Boysen A.T."/>
            <person name="Wollenberg R.D."/>
            <person name="Larsen T.O."/>
            <person name="Sorensen J.L."/>
            <person name="Nielsen K.L."/>
            <person name="Sondergaard T.E."/>
        </authorList>
    </citation>
    <scope>NUCLEOTIDE SEQUENCE [LARGE SCALE GENOMIC DNA]</scope>
    <source>
        <strain evidence="3 4">AAU 773</strain>
    </source>
</reference>
<sequence>MALTSFEFAEQWSNPTDVTTVLMIIGGDVVQKALAQTAGCVYTPVCFSFGWVSYAFLALVNVLGDGRLLPPPDYPAKVFNLQSGYARENRNWLIGRIVRDNEAYLSREKPMGANSIRISIWQARPRPSNTGRGGRETHHTRHTYSRAHLWGIGTTILQLLVASIPLMLGTGQWGILLITAAGTMLAFVAGSLPQWTAEKLPNRQHSKQIYALTCGNGSKDIMVINGAGNCLHLEELSHQESPRGPRPWEKFSQGDDSCSSETMRFGGSLPLHQPKTQNLISTMRFGLPIGFLITLIVCIVQTVAWLVLLISVGALDTNTWYLILVGAIGMFQNGFLAAMERSPEQRNLSLELLETISTVKVMDGLMDLEASYGYGRHLVGEFFPGPLRPDEMQWWDGHRRAYDDRRAAQMSLRGRPRSAGKTSDVRHSGYKPPPPDESERTPVSDSSTQLHTRQEELVVSCSHSDSFSGFDGDPVARPKVQETIPRPRSTLEDRSRKSNRFGYSGMSSEK</sequence>
<feature type="compositionally biased region" description="Low complexity" evidence="1">
    <location>
        <begin position="464"/>
        <end position="473"/>
    </location>
</feature>
<evidence type="ECO:0000256" key="1">
    <source>
        <dbReference type="SAM" id="MobiDB-lite"/>
    </source>
</evidence>
<feature type="transmembrane region" description="Helical" evidence="2">
    <location>
        <begin position="149"/>
        <end position="168"/>
    </location>
</feature>
<keyword evidence="2" id="KW-0472">Membrane</keyword>
<keyword evidence="2" id="KW-1133">Transmembrane helix</keyword>
<feature type="region of interest" description="Disordered" evidence="1">
    <location>
        <begin position="408"/>
        <end position="510"/>
    </location>
</feature>
<feature type="transmembrane region" description="Helical" evidence="2">
    <location>
        <begin position="174"/>
        <end position="197"/>
    </location>
</feature>
<dbReference type="Proteomes" id="UP001390339">
    <property type="component" value="Unassembled WGS sequence"/>
</dbReference>
<feature type="transmembrane region" description="Helical" evidence="2">
    <location>
        <begin position="320"/>
        <end position="339"/>
    </location>
</feature>
<evidence type="ECO:0000313" key="3">
    <source>
        <dbReference type="EMBL" id="KAK8877586.1"/>
    </source>
</evidence>
<evidence type="ECO:0000256" key="2">
    <source>
        <dbReference type="SAM" id="Phobius"/>
    </source>
</evidence>
<name>A0ABR2JJ75_9PEZI</name>
<keyword evidence="2" id="KW-0812">Transmembrane</keyword>
<keyword evidence="4" id="KW-1185">Reference proteome</keyword>
<proteinExistence type="predicted"/>
<dbReference type="EMBL" id="JAPCWZ010000002">
    <property type="protein sequence ID" value="KAK8877586.1"/>
    <property type="molecule type" value="Genomic_DNA"/>
</dbReference>
<evidence type="ECO:0000313" key="4">
    <source>
        <dbReference type="Proteomes" id="UP001390339"/>
    </source>
</evidence>
<protein>
    <submittedName>
        <fullName evidence="3">Uncharacterized protein</fullName>
    </submittedName>
</protein>
<accession>A0ABR2JJ75</accession>
<feature type="transmembrane region" description="Helical" evidence="2">
    <location>
        <begin position="285"/>
        <end position="308"/>
    </location>
</feature>
<gene>
    <name evidence="3" type="ORF">PGQ11_002532</name>
</gene>